<dbReference type="Proteomes" id="UP001595075">
    <property type="component" value="Unassembled WGS sequence"/>
</dbReference>
<reference evidence="2 3" key="1">
    <citation type="journal article" date="2024" name="Commun. Biol.">
        <title>Comparative genomic analysis of thermophilic fungi reveals convergent evolutionary adaptations and gene losses.</title>
        <authorList>
            <person name="Steindorff A.S."/>
            <person name="Aguilar-Pontes M.V."/>
            <person name="Robinson A.J."/>
            <person name="Andreopoulos B."/>
            <person name="LaButti K."/>
            <person name="Kuo A."/>
            <person name="Mondo S."/>
            <person name="Riley R."/>
            <person name="Otillar R."/>
            <person name="Haridas S."/>
            <person name="Lipzen A."/>
            <person name="Grimwood J."/>
            <person name="Schmutz J."/>
            <person name="Clum A."/>
            <person name="Reid I.D."/>
            <person name="Moisan M.C."/>
            <person name="Butler G."/>
            <person name="Nguyen T.T.M."/>
            <person name="Dewar K."/>
            <person name="Conant G."/>
            <person name="Drula E."/>
            <person name="Henrissat B."/>
            <person name="Hansel C."/>
            <person name="Singer S."/>
            <person name="Hutchinson M.I."/>
            <person name="de Vries R.P."/>
            <person name="Natvig D.O."/>
            <person name="Powell A.J."/>
            <person name="Tsang A."/>
            <person name="Grigoriev I.V."/>
        </authorList>
    </citation>
    <scope>NUCLEOTIDE SEQUENCE [LARGE SCALE GENOMIC DNA]</scope>
    <source>
        <strain evidence="2 3">CBS 494.80</strain>
    </source>
</reference>
<name>A0ABR4CXU3_9HELO</name>
<accession>A0ABR4CXU3</accession>
<comment type="caution">
    <text evidence="2">The sequence shown here is derived from an EMBL/GenBank/DDBJ whole genome shotgun (WGS) entry which is preliminary data.</text>
</comment>
<dbReference type="EMBL" id="JAZHXI010000002">
    <property type="protein sequence ID" value="KAL2074724.1"/>
    <property type="molecule type" value="Genomic_DNA"/>
</dbReference>
<keyword evidence="3" id="KW-1185">Reference proteome</keyword>
<keyword evidence="1" id="KW-0472">Membrane</keyword>
<organism evidence="2 3">
    <name type="scientific">Oculimacula yallundae</name>
    <dbReference type="NCBI Taxonomy" id="86028"/>
    <lineage>
        <taxon>Eukaryota</taxon>
        <taxon>Fungi</taxon>
        <taxon>Dikarya</taxon>
        <taxon>Ascomycota</taxon>
        <taxon>Pezizomycotina</taxon>
        <taxon>Leotiomycetes</taxon>
        <taxon>Helotiales</taxon>
        <taxon>Ploettnerulaceae</taxon>
        <taxon>Oculimacula</taxon>
    </lineage>
</organism>
<protein>
    <submittedName>
        <fullName evidence="2">Uncharacterized protein</fullName>
    </submittedName>
</protein>
<gene>
    <name evidence="2" type="ORF">VTL71DRAFT_8503</name>
</gene>
<feature type="transmembrane region" description="Helical" evidence="1">
    <location>
        <begin position="27"/>
        <end position="45"/>
    </location>
</feature>
<proteinExistence type="predicted"/>
<evidence type="ECO:0000313" key="3">
    <source>
        <dbReference type="Proteomes" id="UP001595075"/>
    </source>
</evidence>
<keyword evidence="1" id="KW-1133">Transmembrane helix</keyword>
<evidence type="ECO:0000313" key="2">
    <source>
        <dbReference type="EMBL" id="KAL2074724.1"/>
    </source>
</evidence>
<keyword evidence="1" id="KW-0812">Transmembrane</keyword>
<evidence type="ECO:0000256" key="1">
    <source>
        <dbReference type="SAM" id="Phobius"/>
    </source>
</evidence>
<sequence length="92" mass="10373">MCSCIYHLHQSGPLALSLRQKEVLRELEATILQLFGLLILLLIIIRGLSLASYRRCAELGNLTGLFGSLLRSQAIVHYIVIKLQFHQICGRI</sequence>